<comment type="caution">
    <text evidence="1">The sequence shown here is derived from an EMBL/GenBank/DDBJ whole genome shotgun (WGS) entry which is preliminary data.</text>
</comment>
<dbReference type="Proteomes" id="UP000192257">
    <property type="component" value="Unassembled WGS sequence"/>
</dbReference>
<dbReference type="VEuPathDB" id="TriTrypDB:TM35_000102770"/>
<sequence>MPSTEKGVELPPADFSRFSAEIIATFQRDSLYKTDPRSQQADKHIQRRNVLKAIAKKPEIRALLQQALVERMKSNNPFSQEVSFILMTLLYSGSSHPHIMLADMLLNMSAEERLATHNWWVYQNANELIQDSMSTAVASGNLIFPLFPGKQMDTQNRCMMDEAVEVQRPPNTGATNMEALQFLYPKSRAFFAQSPPATNALSGGEPFIPVFDGNNNQAGYWDGAPVKDRFDQLYKEIQYLRSELKGVRASANNGGGNY</sequence>
<feature type="non-terminal residue" evidence="1">
    <location>
        <position position="258"/>
    </location>
</feature>
<evidence type="ECO:0000313" key="1">
    <source>
        <dbReference type="EMBL" id="ORC90009.1"/>
    </source>
</evidence>
<proteinExistence type="predicted"/>
<dbReference type="GeneID" id="39984548"/>
<evidence type="ECO:0000313" key="2">
    <source>
        <dbReference type="Proteomes" id="UP000192257"/>
    </source>
</evidence>
<accession>A0A1X0P0H4</accession>
<name>A0A1X0P0H4_9TRYP</name>
<gene>
    <name evidence="1" type="ORF">TM35_000102770</name>
</gene>
<dbReference type="EMBL" id="NBCO01000010">
    <property type="protein sequence ID" value="ORC90009.1"/>
    <property type="molecule type" value="Genomic_DNA"/>
</dbReference>
<protein>
    <submittedName>
        <fullName evidence="1">Uncharacterized protein</fullName>
    </submittedName>
</protein>
<dbReference type="AlphaFoldDB" id="A0A1X0P0H4"/>
<keyword evidence="2" id="KW-1185">Reference proteome</keyword>
<organism evidence="1 2">
    <name type="scientific">Trypanosoma theileri</name>
    <dbReference type="NCBI Taxonomy" id="67003"/>
    <lineage>
        <taxon>Eukaryota</taxon>
        <taxon>Discoba</taxon>
        <taxon>Euglenozoa</taxon>
        <taxon>Kinetoplastea</taxon>
        <taxon>Metakinetoplastina</taxon>
        <taxon>Trypanosomatida</taxon>
        <taxon>Trypanosomatidae</taxon>
        <taxon>Trypanosoma</taxon>
    </lineage>
</organism>
<dbReference type="RefSeq" id="XP_028884075.1">
    <property type="nucleotide sequence ID" value="XM_029024768.1"/>
</dbReference>
<reference evidence="1 2" key="1">
    <citation type="submission" date="2017-03" db="EMBL/GenBank/DDBJ databases">
        <title>An alternative strategy for trypanosome survival in the mammalian bloodstream revealed through genome and transcriptome analysis of the ubiquitous bovine parasite Trypanosoma (Megatrypanum) theileri.</title>
        <authorList>
            <person name="Kelly S."/>
            <person name="Ivens A."/>
            <person name="Mott A."/>
            <person name="O'Neill E."/>
            <person name="Emms D."/>
            <person name="Macleod O."/>
            <person name="Voorheis P."/>
            <person name="Matthews J."/>
            <person name="Matthews K."/>
            <person name="Carrington M."/>
        </authorList>
    </citation>
    <scope>NUCLEOTIDE SEQUENCE [LARGE SCALE GENOMIC DNA]</scope>
    <source>
        <strain evidence="1">Edinburgh</strain>
    </source>
</reference>